<evidence type="ECO:0000313" key="5">
    <source>
        <dbReference type="Proteomes" id="UP000829196"/>
    </source>
</evidence>
<sequence>MTRFPPAFTFLAITVIMLAYVSLSSATGSRFLAGLAVKSSRCSRNPAVCRTPGSGGPTCCSNRCTDTSRDTLNCGRCGRICKYTDSCCEGKCVDVTFNKHNCGSCGKRCSRGVKCFYGMCQYA</sequence>
<evidence type="ECO:0000313" key="4">
    <source>
        <dbReference type="EMBL" id="KAI0507851.1"/>
    </source>
</evidence>
<gene>
    <name evidence="4" type="ORF">KFK09_013979</name>
</gene>
<evidence type="ECO:0008006" key="6">
    <source>
        <dbReference type="Google" id="ProtNLM"/>
    </source>
</evidence>
<name>A0A8T3BAQ3_DENNO</name>
<dbReference type="OrthoDB" id="5421723at2759"/>
<accession>A0A8T3BAQ3</accession>
<dbReference type="EMBL" id="JAGYWB010000010">
    <property type="protein sequence ID" value="KAI0507851.1"/>
    <property type="molecule type" value="Genomic_DNA"/>
</dbReference>
<proteinExistence type="inferred from homology"/>
<feature type="chain" id="PRO_5035910926" description="Stigma-specific STIG1-like protein 1" evidence="3">
    <location>
        <begin position="27"/>
        <end position="123"/>
    </location>
</feature>
<evidence type="ECO:0000256" key="3">
    <source>
        <dbReference type="SAM" id="SignalP"/>
    </source>
</evidence>
<keyword evidence="5" id="KW-1185">Reference proteome</keyword>
<keyword evidence="2 3" id="KW-0732">Signal</keyword>
<dbReference type="AlphaFoldDB" id="A0A8T3BAQ3"/>
<dbReference type="PANTHER" id="PTHR33227">
    <property type="entry name" value="STIGMA-SPECIFIC STIG1-LIKE PROTEIN 3"/>
    <property type="match status" value="1"/>
</dbReference>
<evidence type="ECO:0000256" key="1">
    <source>
        <dbReference type="ARBA" id="ARBA00006010"/>
    </source>
</evidence>
<protein>
    <recommendedName>
        <fullName evidence="6">Stigma-specific STIG1-like protein 1</fullName>
    </recommendedName>
</protein>
<reference evidence="4" key="1">
    <citation type="journal article" date="2022" name="Front. Genet.">
        <title>Chromosome-Scale Assembly of the Dendrobium nobile Genome Provides Insights Into the Molecular Mechanism of the Biosynthesis of the Medicinal Active Ingredient of Dendrobium.</title>
        <authorList>
            <person name="Xu Q."/>
            <person name="Niu S.-C."/>
            <person name="Li K.-L."/>
            <person name="Zheng P.-J."/>
            <person name="Zhang X.-J."/>
            <person name="Jia Y."/>
            <person name="Liu Y."/>
            <person name="Niu Y.-X."/>
            <person name="Yu L.-H."/>
            <person name="Chen D.-F."/>
            <person name="Zhang G.-Q."/>
        </authorList>
    </citation>
    <scope>NUCLEOTIDE SEQUENCE</scope>
    <source>
        <tissue evidence="4">Leaf</tissue>
    </source>
</reference>
<evidence type="ECO:0000256" key="2">
    <source>
        <dbReference type="ARBA" id="ARBA00022729"/>
    </source>
</evidence>
<feature type="signal peptide" evidence="3">
    <location>
        <begin position="1"/>
        <end position="26"/>
    </location>
</feature>
<dbReference type="Proteomes" id="UP000829196">
    <property type="component" value="Unassembled WGS sequence"/>
</dbReference>
<organism evidence="4 5">
    <name type="scientific">Dendrobium nobile</name>
    <name type="common">Orchid</name>
    <dbReference type="NCBI Taxonomy" id="94219"/>
    <lineage>
        <taxon>Eukaryota</taxon>
        <taxon>Viridiplantae</taxon>
        <taxon>Streptophyta</taxon>
        <taxon>Embryophyta</taxon>
        <taxon>Tracheophyta</taxon>
        <taxon>Spermatophyta</taxon>
        <taxon>Magnoliopsida</taxon>
        <taxon>Liliopsida</taxon>
        <taxon>Asparagales</taxon>
        <taxon>Orchidaceae</taxon>
        <taxon>Epidendroideae</taxon>
        <taxon>Malaxideae</taxon>
        <taxon>Dendrobiinae</taxon>
        <taxon>Dendrobium</taxon>
    </lineage>
</organism>
<dbReference type="Pfam" id="PF04885">
    <property type="entry name" value="Stig1"/>
    <property type="match status" value="1"/>
</dbReference>
<comment type="caution">
    <text evidence="4">The sequence shown here is derived from an EMBL/GenBank/DDBJ whole genome shotgun (WGS) entry which is preliminary data.</text>
</comment>
<comment type="similarity">
    <text evidence="1">Belongs to the STIG1 family.</text>
</comment>
<dbReference type="InterPro" id="IPR006969">
    <property type="entry name" value="Stig-like"/>
</dbReference>
<dbReference type="PANTHER" id="PTHR33227:SF54">
    <property type="entry name" value="PROTEIN STIG1"/>
    <property type="match status" value="1"/>
</dbReference>